<reference evidence="2 3" key="1">
    <citation type="submission" date="2016-11" db="EMBL/GenBank/DDBJ databases">
        <authorList>
            <person name="Jaros S."/>
            <person name="Januszkiewicz K."/>
            <person name="Wedrychowicz H."/>
        </authorList>
    </citation>
    <scope>NUCLEOTIDE SEQUENCE [LARGE SCALE GENOMIC DNA]</scope>
    <source>
        <strain evidence="2 3">DSM 26897</strain>
    </source>
</reference>
<evidence type="ECO:0000313" key="2">
    <source>
        <dbReference type="EMBL" id="SHF26852.1"/>
    </source>
</evidence>
<evidence type="ECO:0000313" key="3">
    <source>
        <dbReference type="Proteomes" id="UP000184368"/>
    </source>
</evidence>
<gene>
    <name evidence="2" type="ORF">SAMN05444008_106170</name>
</gene>
<accession>A0A1M5AAE0</accession>
<protein>
    <submittedName>
        <fullName evidence="2">Uncharacterized protein</fullName>
    </submittedName>
</protein>
<dbReference type="InterPro" id="IPR046525">
    <property type="entry name" value="DUF6702"/>
</dbReference>
<organism evidence="2 3">
    <name type="scientific">Cnuella takakiae</name>
    <dbReference type="NCBI Taxonomy" id="1302690"/>
    <lineage>
        <taxon>Bacteria</taxon>
        <taxon>Pseudomonadati</taxon>
        <taxon>Bacteroidota</taxon>
        <taxon>Chitinophagia</taxon>
        <taxon>Chitinophagales</taxon>
        <taxon>Chitinophagaceae</taxon>
        <taxon>Cnuella</taxon>
    </lineage>
</organism>
<dbReference type="AlphaFoldDB" id="A0A1M5AAE0"/>
<dbReference type="EMBL" id="FQUO01000006">
    <property type="protein sequence ID" value="SHF26852.1"/>
    <property type="molecule type" value="Genomic_DNA"/>
</dbReference>
<sequence length="175" mass="19725">MLRSLHKWCLILILPLLWITGTALSPKPAFHPFYIGVTEINHNAADKTLEVSCKVFMEDLEEVLKKTSRKTVDLSNAAQQQQNEALVNQYFQQHLRILVGGKPAALKFIGFEKEAESVYAYFESAGVPAVKKLDIENSILHDFTPEQINIMHVTVGGQRKSNKLNFPAHSASFQF</sequence>
<proteinExistence type="predicted"/>
<feature type="coiled-coil region" evidence="1">
    <location>
        <begin position="57"/>
        <end position="84"/>
    </location>
</feature>
<dbReference type="OrthoDB" id="5735516at2"/>
<dbReference type="RefSeq" id="WP_073042412.1">
    <property type="nucleotide sequence ID" value="NZ_FQUO01000006.1"/>
</dbReference>
<keyword evidence="3" id="KW-1185">Reference proteome</keyword>
<evidence type="ECO:0000256" key="1">
    <source>
        <dbReference type="SAM" id="Coils"/>
    </source>
</evidence>
<dbReference type="Proteomes" id="UP000184368">
    <property type="component" value="Unassembled WGS sequence"/>
</dbReference>
<dbReference type="STRING" id="1302690.BUE76_09165"/>
<dbReference type="Pfam" id="PF20420">
    <property type="entry name" value="DUF6702"/>
    <property type="match status" value="1"/>
</dbReference>
<name>A0A1M5AAE0_9BACT</name>
<keyword evidence="1" id="KW-0175">Coiled coil</keyword>